<name>A0ABT2F864_9STRE</name>
<dbReference type="InterPro" id="IPR035647">
    <property type="entry name" value="EFG_III/V"/>
</dbReference>
<dbReference type="InterPro" id="IPR020568">
    <property type="entry name" value="Ribosomal_Su5_D2-typ_SF"/>
</dbReference>
<reference evidence="4 5" key="1">
    <citation type="journal article" date="2023" name="Int. J. Syst. Evol. Microbiol.">
        <title>Streptococcus sciuri sp. nov., Staphylococcus marylandisciuri sp. nov. and Staphylococcus americanisciuri sp. nov., isolated from faeces of eastern grey squirrel (Sciurus carolinensis).</title>
        <authorList>
            <person name="Volokhov D.V."/>
            <person name="Zagorodnyaya T.A."/>
            <person name="Furtak V.A."/>
            <person name="Nattanmai G."/>
            <person name="Randall L."/>
            <person name="Jose S."/>
            <person name="Gao Y."/>
            <person name="Eisenberg T."/>
            <person name="Delmonte P."/>
            <person name="Blom J."/>
            <person name="Mitchell K.K."/>
        </authorList>
    </citation>
    <scope>NUCLEOTIDE SEQUENCE [LARGE SCALE GENOMIC DNA]</scope>
    <source>
        <strain evidence="4 5">SQ9-PEA</strain>
    </source>
</reference>
<proteinExistence type="inferred from homology"/>
<dbReference type="InterPro" id="IPR020569">
    <property type="entry name" value="UPF0029_Impact_CS"/>
</dbReference>
<dbReference type="InterPro" id="IPR015269">
    <property type="entry name" value="UPF0029_Impact_C"/>
</dbReference>
<dbReference type="PANTHER" id="PTHR16301">
    <property type="entry name" value="IMPACT-RELATED"/>
    <property type="match status" value="1"/>
</dbReference>
<dbReference type="InterPro" id="IPR001498">
    <property type="entry name" value="Impact_N"/>
</dbReference>
<feature type="domain" description="UPF0029" evidence="3">
    <location>
        <begin position="138"/>
        <end position="193"/>
    </location>
</feature>
<dbReference type="InterPro" id="IPR023582">
    <property type="entry name" value="Impact"/>
</dbReference>
<accession>A0ABT2F864</accession>
<evidence type="ECO:0000256" key="1">
    <source>
        <dbReference type="ARBA" id="ARBA00007665"/>
    </source>
</evidence>
<dbReference type="RefSeq" id="WP_259138942.1">
    <property type="nucleotide sequence ID" value="NZ_JANUXX010000007.1"/>
</dbReference>
<keyword evidence="5" id="KW-1185">Reference proteome</keyword>
<dbReference type="SUPFAM" id="SSF54211">
    <property type="entry name" value="Ribosomal protein S5 domain 2-like"/>
    <property type="match status" value="1"/>
</dbReference>
<evidence type="ECO:0000259" key="3">
    <source>
        <dbReference type="Pfam" id="PF09186"/>
    </source>
</evidence>
<sequence>MDYKTIREDGVIEDIIKKSRFICHLKRITSEEEGRDYLATIKKKHYKANHSCSAMIIGERGEIKRSSDDGEPSGTAGVPMLTVLEKQELTNVIAVVTRYFGGIKLGAGGLIRAYSGSIAHATKKIGLVHVKEQAGLKVTLTYPQYQVLNNFLNQKALTERNTRFLEQVTTEFYVDPDLLETTCEQLIDFYQGKITTKKIDSQIIEVPITLGDKKDLSQ</sequence>
<comment type="similarity">
    <text evidence="1">Belongs to the IMPACT family.</text>
</comment>
<gene>
    <name evidence="4" type="ORF">NXS10_06400</name>
</gene>
<organism evidence="4 5">
    <name type="scientific">Streptococcus sciuri</name>
    <dbReference type="NCBI Taxonomy" id="2973939"/>
    <lineage>
        <taxon>Bacteria</taxon>
        <taxon>Bacillati</taxon>
        <taxon>Bacillota</taxon>
        <taxon>Bacilli</taxon>
        <taxon>Lactobacillales</taxon>
        <taxon>Streptococcaceae</taxon>
        <taxon>Streptococcus</taxon>
    </lineage>
</organism>
<evidence type="ECO:0000313" key="4">
    <source>
        <dbReference type="EMBL" id="MCS4488585.1"/>
    </source>
</evidence>
<dbReference type="Pfam" id="PF09186">
    <property type="entry name" value="DUF1949"/>
    <property type="match status" value="1"/>
</dbReference>
<dbReference type="InterPro" id="IPR015796">
    <property type="entry name" value="Impact_YigZ-like"/>
</dbReference>
<dbReference type="EMBL" id="JANUXX010000007">
    <property type="protein sequence ID" value="MCS4488585.1"/>
    <property type="molecule type" value="Genomic_DNA"/>
</dbReference>
<comment type="caution">
    <text evidence="4">The sequence shown here is derived from an EMBL/GenBank/DDBJ whole genome shotgun (WGS) entry which is preliminary data.</text>
</comment>
<feature type="domain" description="Impact N-terminal" evidence="2">
    <location>
        <begin position="17"/>
        <end position="120"/>
    </location>
</feature>
<protein>
    <submittedName>
        <fullName evidence="4">YigZ family protein</fullName>
    </submittedName>
</protein>
<dbReference type="Gene3D" id="3.30.230.30">
    <property type="entry name" value="Impact, N-terminal domain"/>
    <property type="match status" value="1"/>
</dbReference>
<dbReference type="PROSITE" id="PS00910">
    <property type="entry name" value="UPF0029"/>
    <property type="match status" value="1"/>
</dbReference>
<dbReference type="SUPFAM" id="SSF54980">
    <property type="entry name" value="EF-G C-terminal domain-like"/>
    <property type="match status" value="1"/>
</dbReference>
<dbReference type="Proteomes" id="UP001206548">
    <property type="component" value="Unassembled WGS sequence"/>
</dbReference>
<dbReference type="Pfam" id="PF01205">
    <property type="entry name" value="Impact_N"/>
    <property type="match status" value="1"/>
</dbReference>
<evidence type="ECO:0000313" key="5">
    <source>
        <dbReference type="Proteomes" id="UP001206548"/>
    </source>
</evidence>
<dbReference type="NCBIfam" id="TIGR00257">
    <property type="entry name" value="IMPACT_YIGZ"/>
    <property type="match status" value="1"/>
</dbReference>
<dbReference type="PANTHER" id="PTHR16301:SF20">
    <property type="entry name" value="IMPACT FAMILY MEMBER YIGZ"/>
    <property type="match status" value="1"/>
</dbReference>
<dbReference type="InterPro" id="IPR036956">
    <property type="entry name" value="Impact_N_sf"/>
</dbReference>
<evidence type="ECO:0000259" key="2">
    <source>
        <dbReference type="Pfam" id="PF01205"/>
    </source>
</evidence>